<dbReference type="GO" id="GO:0007264">
    <property type="term" value="P:small GTPase-mediated signal transduction"/>
    <property type="evidence" value="ECO:0007669"/>
    <property type="project" value="InterPro"/>
</dbReference>
<dbReference type="SMART" id="SM00174">
    <property type="entry name" value="RHO"/>
    <property type="match status" value="1"/>
</dbReference>
<keyword evidence="4" id="KW-1185">Reference proteome</keyword>
<organism evidence="3 4">
    <name type="scientific">Desmophyllum pertusum</name>
    <dbReference type="NCBI Taxonomy" id="174260"/>
    <lineage>
        <taxon>Eukaryota</taxon>
        <taxon>Metazoa</taxon>
        <taxon>Cnidaria</taxon>
        <taxon>Anthozoa</taxon>
        <taxon>Hexacorallia</taxon>
        <taxon>Scleractinia</taxon>
        <taxon>Caryophylliina</taxon>
        <taxon>Caryophylliidae</taxon>
        <taxon>Desmophyllum</taxon>
    </lineage>
</organism>
<dbReference type="SUPFAM" id="SSF52540">
    <property type="entry name" value="P-loop containing nucleoside triphosphate hydrolases"/>
    <property type="match status" value="1"/>
</dbReference>
<reference evidence="3" key="1">
    <citation type="submission" date="2023-01" db="EMBL/GenBank/DDBJ databases">
        <title>Genome assembly of the deep-sea coral Lophelia pertusa.</title>
        <authorList>
            <person name="Herrera S."/>
            <person name="Cordes E."/>
        </authorList>
    </citation>
    <scope>NUCLEOTIDE SEQUENCE</scope>
    <source>
        <strain evidence="3">USNM1676648</strain>
        <tissue evidence="3">Polyp</tissue>
    </source>
</reference>
<dbReference type="AlphaFoldDB" id="A0A9W9ZBL3"/>
<evidence type="ECO:0000256" key="2">
    <source>
        <dbReference type="ARBA" id="ARBA00023134"/>
    </source>
</evidence>
<evidence type="ECO:0000256" key="1">
    <source>
        <dbReference type="ARBA" id="ARBA00022741"/>
    </source>
</evidence>
<dbReference type="InterPro" id="IPR003578">
    <property type="entry name" value="Small_GTPase_Rho"/>
</dbReference>
<dbReference type="InterPro" id="IPR001806">
    <property type="entry name" value="Small_GTPase"/>
</dbReference>
<proteinExistence type="predicted"/>
<keyword evidence="1" id="KW-0547">Nucleotide-binding</keyword>
<protein>
    <submittedName>
        <fullName evidence="3">Ras small GTPase RAC1</fullName>
    </submittedName>
</protein>
<dbReference type="Gene3D" id="3.40.50.300">
    <property type="entry name" value="P-loop containing nucleotide triphosphate hydrolases"/>
    <property type="match status" value="1"/>
</dbReference>
<name>A0A9W9ZBL3_9CNID</name>
<comment type="caution">
    <text evidence="3">The sequence shown here is derived from an EMBL/GenBank/DDBJ whole genome shotgun (WGS) entry which is preliminary data.</text>
</comment>
<dbReference type="EMBL" id="MU826363">
    <property type="protein sequence ID" value="KAJ7378707.1"/>
    <property type="molecule type" value="Genomic_DNA"/>
</dbReference>
<dbReference type="GO" id="GO:0005525">
    <property type="term" value="F:GTP binding"/>
    <property type="evidence" value="ECO:0007669"/>
    <property type="project" value="UniProtKB-KW"/>
</dbReference>
<dbReference type="OrthoDB" id="432381at2759"/>
<dbReference type="Proteomes" id="UP001163046">
    <property type="component" value="Unassembled WGS sequence"/>
</dbReference>
<dbReference type="GO" id="GO:0003924">
    <property type="term" value="F:GTPase activity"/>
    <property type="evidence" value="ECO:0007669"/>
    <property type="project" value="InterPro"/>
</dbReference>
<accession>A0A9W9ZBL3</accession>
<gene>
    <name evidence="3" type="primary">Rac1</name>
    <name evidence="3" type="ORF">OS493_021289</name>
</gene>
<dbReference type="InterPro" id="IPR027417">
    <property type="entry name" value="P-loop_NTPase"/>
</dbReference>
<dbReference type="InterPro" id="IPR036452">
    <property type="entry name" value="Ribo_hydro-like"/>
</dbReference>
<dbReference type="GO" id="GO:0016799">
    <property type="term" value="F:hydrolase activity, hydrolyzing N-glycosyl compounds"/>
    <property type="evidence" value="ECO:0007669"/>
    <property type="project" value="InterPro"/>
</dbReference>
<evidence type="ECO:0000313" key="4">
    <source>
        <dbReference type="Proteomes" id="UP001163046"/>
    </source>
</evidence>
<evidence type="ECO:0000313" key="3">
    <source>
        <dbReference type="EMBL" id="KAJ7378707.1"/>
    </source>
</evidence>
<dbReference type="SUPFAM" id="SSF53590">
    <property type="entry name" value="Nucleoside hydrolase"/>
    <property type="match status" value="1"/>
</dbReference>
<keyword evidence="2" id="KW-0342">GTP-binding</keyword>
<dbReference type="PANTHER" id="PTHR24072">
    <property type="entry name" value="RHO FAMILY GTPASE"/>
    <property type="match status" value="1"/>
</dbReference>
<dbReference type="Pfam" id="PF00071">
    <property type="entry name" value="Ras"/>
    <property type="match status" value="1"/>
</dbReference>
<sequence length="182" mass="19859">MAVAIQPEIVTKETSVYATLELHGHLTRGQMVVDWRGHLGQKPNIKCICLCFDVANRSSFQNVTEKWIPELRPFVPEAPVLLLATKTDLRAGNTASTVSTREGEALATSLGVFEKHSPSKLLGFFKRKSKNSTSAKDDEPLPPELPPAGLAPRVEILSSSFASDWHSMISDTSSADVRISVC</sequence>